<dbReference type="GO" id="GO:0008270">
    <property type="term" value="F:zinc ion binding"/>
    <property type="evidence" value="ECO:0007669"/>
    <property type="project" value="UniProtKB-KW"/>
</dbReference>
<feature type="domain" description="THAP-type" evidence="7">
    <location>
        <begin position="1"/>
        <end position="84"/>
    </location>
</feature>
<evidence type="ECO:0000313" key="9">
    <source>
        <dbReference type="Proteomes" id="UP000653454"/>
    </source>
</evidence>
<dbReference type="InterPro" id="IPR048365">
    <property type="entry name" value="TNP-like_RNaseH_N"/>
</dbReference>
<comment type="caution">
    <text evidence="8">The sequence shown here is derived from an EMBL/GenBank/DDBJ whole genome shotgun (WGS) entry which is preliminary data.</text>
</comment>
<dbReference type="InterPro" id="IPR055035">
    <property type="entry name" value="THAP9_C"/>
</dbReference>
<dbReference type="AlphaFoldDB" id="A0A8S4E960"/>
<keyword evidence="1" id="KW-0479">Metal-binding</keyword>
<organism evidence="8 9">
    <name type="scientific">Plutella xylostella</name>
    <name type="common">Diamondback moth</name>
    <name type="synonym">Plutella maculipennis</name>
    <dbReference type="NCBI Taxonomy" id="51655"/>
    <lineage>
        <taxon>Eukaryota</taxon>
        <taxon>Metazoa</taxon>
        <taxon>Ecdysozoa</taxon>
        <taxon>Arthropoda</taxon>
        <taxon>Hexapoda</taxon>
        <taxon>Insecta</taxon>
        <taxon>Pterygota</taxon>
        <taxon>Neoptera</taxon>
        <taxon>Endopterygota</taxon>
        <taxon>Lepidoptera</taxon>
        <taxon>Glossata</taxon>
        <taxon>Ditrysia</taxon>
        <taxon>Yponomeutoidea</taxon>
        <taxon>Plutellidae</taxon>
        <taxon>Plutella</taxon>
    </lineage>
</organism>
<evidence type="ECO:0000259" key="7">
    <source>
        <dbReference type="PROSITE" id="PS50950"/>
    </source>
</evidence>
<dbReference type="PANTHER" id="PTHR47577">
    <property type="entry name" value="THAP DOMAIN-CONTAINING PROTEIN 6"/>
    <property type="match status" value="1"/>
</dbReference>
<evidence type="ECO:0000256" key="3">
    <source>
        <dbReference type="ARBA" id="ARBA00022833"/>
    </source>
</evidence>
<dbReference type="Gene3D" id="6.20.210.20">
    <property type="entry name" value="THAP domain"/>
    <property type="match status" value="1"/>
</dbReference>
<keyword evidence="6" id="KW-0175">Coiled coil</keyword>
<evidence type="ECO:0000256" key="6">
    <source>
        <dbReference type="SAM" id="Coils"/>
    </source>
</evidence>
<evidence type="ECO:0000256" key="4">
    <source>
        <dbReference type="ARBA" id="ARBA00023125"/>
    </source>
</evidence>
<dbReference type="Proteomes" id="UP000653454">
    <property type="component" value="Unassembled WGS sequence"/>
</dbReference>
<dbReference type="SUPFAM" id="SSF57716">
    <property type="entry name" value="Glucocorticoid receptor-like (DNA-binding domain)"/>
    <property type="match status" value="1"/>
</dbReference>
<proteinExistence type="predicted"/>
<dbReference type="GO" id="GO:0003677">
    <property type="term" value="F:DNA binding"/>
    <property type="evidence" value="ECO:0007669"/>
    <property type="project" value="UniProtKB-UniRule"/>
</dbReference>
<dbReference type="Pfam" id="PF05485">
    <property type="entry name" value="THAP"/>
    <property type="match status" value="1"/>
</dbReference>
<dbReference type="InterPro" id="IPR048366">
    <property type="entry name" value="TNP-like_GBD"/>
</dbReference>
<name>A0A8S4E960_PLUXY</name>
<evidence type="ECO:0000256" key="1">
    <source>
        <dbReference type="ARBA" id="ARBA00022723"/>
    </source>
</evidence>
<reference evidence="8" key="1">
    <citation type="submission" date="2020-11" db="EMBL/GenBank/DDBJ databases">
        <authorList>
            <person name="Whiteford S."/>
        </authorList>
    </citation>
    <scope>NUCLEOTIDE SEQUENCE</scope>
</reference>
<protein>
    <submittedName>
        <fullName evidence="8">(diamondback moth) hypothetical protein</fullName>
    </submittedName>
</protein>
<dbReference type="SMART" id="SM00692">
    <property type="entry name" value="DM3"/>
    <property type="match status" value="1"/>
</dbReference>
<keyword evidence="4 5" id="KW-0238">DNA-binding</keyword>
<dbReference type="InterPro" id="IPR006612">
    <property type="entry name" value="THAP_Znf"/>
</dbReference>
<gene>
    <name evidence="8" type="ORF">PLXY2_LOCUS4783</name>
</gene>
<evidence type="ECO:0000256" key="5">
    <source>
        <dbReference type="PROSITE-ProRule" id="PRU00309"/>
    </source>
</evidence>
<keyword evidence="3" id="KW-0862">Zinc</keyword>
<feature type="coiled-coil region" evidence="6">
    <location>
        <begin position="167"/>
        <end position="208"/>
    </location>
</feature>
<dbReference type="EMBL" id="CAJHNJ030000013">
    <property type="protein sequence ID" value="CAG9112209.1"/>
    <property type="molecule type" value="Genomic_DNA"/>
</dbReference>
<dbReference type="InterPro" id="IPR021896">
    <property type="entry name" value="THAP9-like_HTH"/>
</dbReference>
<keyword evidence="9" id="KW-1185">Reference proteome</keyword>
<dbReference type="InterPro" id="IPR048367">
    <property type="entry name" value="TNP-like_RNaseH_C"/>
</dbReference>
<dbReference type="Pfam" id="PF22824">
    <property type="entry name" value="THAP9_C"/>
    <property type="match status" value="1"/>
</dbReference>
<sequence length="898" mass="102669">MPFCGVKWCGKSSKTSNFQKDGITFHRFPQCPERKSKWIDAAHRGDLWFPSKFSVICSKHFSEDNFCPLKNRRRLMDTAVPTLHLPVVAHLPSTVNINQETPDTLVTGTSSAISVSVMQDLEEPSTSQYEEKITGTPITKRRRPLTPIAGTPSAYGTPVKKRLCRRIIELQHRLKTKNVKLKKLRDSNKRLRRKIISLKSLLSELETKNLITAENSVSLDSLGVSCKEIVRRQMMRGKSGKIGKKYSPKLRAFALTLNFYSTKAYNYVRQTFNSCLPSVKTLGKWYQSVDGHPGFTKEAFQALKFKAEQSQTPIHCCIVFDEMKIESKVEKTYGYVDFGGSLSIDSDCKEECTDALVFLVVPLHGKWEVPIGYFLIRKLNADQKVFLLTEAIKLCNEANVIVKAVTFDGCPANLAMAKKLGCSLDPDNLKTVFKIEDLQIAIFPDPAHMVKLVRNCFQHYNEFHDVEGNSIQWSHIESLHKLQEDEKFHAANKLRAEHLSFKKNIMKVKLATQIFSRSVAIALLFCKNTLKLKQFDQIEGTAKMLLTLNDLFDILDSKVHGYGLKRALNLENADNIIARLESCKDMLMTLTVDLDKKRIRLVDSPRFTGFLGLCASIDSAIFLYNDLIKTKHCPYLSLHRISQDHIELLFCNMRSHGGNNNNPTPKQFYGIYRKILVHVELRQLNTGNCVELEQIGILNCSSSVQRINLTTLRGDDCETEEYHDNDDFVETLQQFQLSEFSENIVEYIAGAVVHYLIKHIKCNTCVKALISLHEKKASLIFARDVGGLLYPSPTVNKICRRCEQVIRSSLNADTNAKVYYKDKLRFVTLTLRSLVNEDLFPEILYHQFDHESCNHIIDLAKSVMEKYIDIRLLYLIRRSDPKNAVRRIYTKLIHFKNQ</sequence>
<evidence type="ECO:0000256" key="2">
    <source>
        <dbReference type="ARBA" id="ARBA00022771"/>
    </source>
</evidence>
<dbReference type="Pfam" id="PF21789">
    <property type="entry name" value="TNP-like_RNaseH_C"/>
    <property type="match status" value="1"/>
</dbReference>
<keyword evidence="2 5" id="KW-0863">Zinc-finger</keyword>
<dbReference type="PANTHER" id="PTHR47577:SF2">
    <property type="entry name" value="THAP DOMAIN CONTAINING 9"/>
    <property type="match status" value="1"/>
</dbReference>
<dbReference type="Pfam" id="PF12017">
    <property type="entry name" value="Tnp_P_element"/>
    <property type="match status" value="1"/>
</dbReference>
<dbReference type="SMART" id="SM00980">
    <property type="entry name" value="THAP"/>
    <property type="match status" value="1"/>
</dbReference>
<evidence type="ECO:0000313" key="8">
    <source>
        <dbReference type="EMBL" id="CAG9112209.1"/>
    </source>
</evidence>
<accession>A0A8S4E960</accession>
<dbReference type="Pfam" id="PF21788">
    <property type="entry name" value="TNP-like_GBD"/>
    <property type="match status" value="1"/>
</dbReference>
<dbReference type="InterPro" id="IPR038441">
    <property type="entry name" value="THAP_Znf_sf"/>
</dbReference>
<dbReference type="Pfam" id="PF21787">
    <property type="entry name" value="TNP-like_RNaseH_N"/>
    <property type="match status" value="1"/>
</dbReference>
<dbReference type="PROSITE" id="PS50950">
    <property type="entry name" value="ZF_THAP"/>
    <property type="match status" value="1"/>
</dbReference>